<evidence type="ECO:0000313" key="4">
    <source>
        <dbReference type="EMBL" id="KAE8728164.1"/>
    </source>
</evidence>
<dbReference type="Proteomes" id="UP000436088">
    <property type="component" value="Unassembled WGS sequence"/>
</dbReference>
<evidence type="ECO:0000259" key="3">
    <source>
        <dbReference type="Pfam" id="PF08458"/>
    </source>
</evidence>
<feature type="domain" description="Pleckstrin-like plant" evidence="3">
    <location>
        <begin position="421"/>
        <end position="462"/>
    </location>
</feature>
<dbReference type="PANTHER" id="PTHR31351">
    <property type="entry name" value="EXPRESSED PROTEIN"/>
    <property type="match status" value="1"/>
</dbReference>
<dbReference type="GO" id="GO:0009734">
    <property type="term" value="P:auxin-activated signaling pathway"/>
    <property type="evidence" value="ECO:0007669"/>
    <property type="project" value="TreeGrafter"/>
</dbReference>
<protein>
    <submittedName>
        <fullName evidence="4">Uncharacterized protein</fullName>
    </submittedName>
</protein>
<feature type="signal peptide" evidence="1">
    <location>
        <begin position="1"/>
        <end position="23"/>
    </location>
</feature>
<name>A0A6A3CI41_HIBSY</name>
<dbReference type="GO" id="GO:0010305">
    <property type="term" value="P:leaf vascular tissue pattern formation"/>
    <property type="evidence" value="ECO:0007669"/>
    <property type="project" value="TreeGrafter"/>
</dbReference>
<dbReference type="AlphaFoldDB" id="A0A6A3CI41"/>
<evidence type="ECO:0000313" key="5">
    <source>
        <dbReference type="Proteomes" id="UP000436088"/>
    </source>
</evidence>
<feature type="domain" description="VAN3-binding protein-like auxin canalisation" evidence="2">
    <location>
        <begin position="179"/>
        <end position="295"/>
    </location>
</feature>
<dbReference type="GO" id="GO:0010087">
    <property type="term" value="P:phloem or xylem histogenesis"/>
    <property type="evidence" value="ECO:0007669"/>
    <property type="project" value="TreeGrafter"/>
</dbReference>
<dbReference type="InterPro" id="IPR040269">
    <property type="entry name" value="VAB"/>
</dbReference>
<dbReference type="InterPro" id="IPR008546">
    <property type="entry name" value="VAN3-bd-like_auxin_canal"/>
</dbReference>
<feature type="chain" id="PRO_5025520905" evidence="1">
    <location>
        <begin position="24"/>
        <end position="463"/>
    </location>
</feature>
<comment type="caution">
    <text evidence="4">The sequence shown here is derived from an EMBL/GenBank/DDBJ whole genome shotgun (WGS) entry which is preliminary data.</text>
</comment>
<sequence length="463" mass="50600">MASLNSLTFLAIFLAMHLNIAKTDFLSSLLQPIFDDVCKEVGCGKGKCKPSSNGTLPYYICECDAGWKQTAADQDDDYPKLCTKHRSICDFNVPNLKKELLIEFEFCGLEGAIGMDCANLGISMSNRSTSETPASSGNDANRVPVLLSQKLPPPQKRVEKPIVEPWRPKPVPSPFRPPELHAAISVAGVAAAVAAIAAEMVASSGNDKPMAKMDMVVASAATLVAAQCVEAAEAMGAEREHLASVISFVVNVRTAEDIITLNAGAATSLRGAAILKARALAEVWNIAVVIPMDKGGSNGSSNGGFNGELLPEESFLGFCSRELLAKGCELLKRSITGHFIHAFRVIGDLHWKIVSVYTNRMNQVILKTKSRHIAGSLGPLQKRKRTEALLTRMVYAAQMWSYICRRLLTSSNRCDHWKLLKICRGWPGRHLLEGGENRRYFALKTVMCGVVEFERKNQREHDV</sequence>
<dbReference type="Pfam" id="PF08458">
    <property type="entry name" value="PH_2"/>
    <property type="match status" value="2"/>
</dbReference>
<organism evidence="4 5">
    <name type="scientific">Hibiscus syriacus</name>
    <name type="common">Rose of Sharon</name>
    <dbReference type="NCBI Taxonomy" id="106335"/>
    <lineage>
        <taxon>Eukaryota</taxon>
        <taxon>Viridiplantae</taxon>
        <taxon>Streptophyta</taxon>
        <taxon>Embryophyta</taxon>
        <taxon>Tracheophyta</taxon>
        <taxon>Spermatophyta</taxon>
        <taxon>Magnoliopsida</taxon>
        <taxon>eudicotyledons</taxon>
        <taxon>Gunneridae</taxon>
        <taxon>Pentapetalae</taxon>
        <taxon>rosids</taxon>
        <taxon>malvids</taxon>
        <taxon>Malvales</taxon>
        <taxon>Malvaceae</taxon>
        <taxon>Malvoideae</taxon>
        <taxon>Hibiscus</taxon>
    </lineage>
</organism>
<keyword evidence="5" id="KW-1185">Reference proteome</keyword>
<reference evidence="4" key="1">
    <citation type="submission" date="2019-09" db="EMBL/GenBank/DDBJ databases">
        <title>Draft genome information of white flower Hibiscus syriacus.</title>
        <authorList>
            <person name="Kim Y.-M."/>
        </authorList>
    </citation>
    <scope>NUCLEOTIDE SEQUENCE [LARGE SCALE GENOMIC DNA]</scope>
    <source>
        <strain evidence="4">YM2019G1</strain>
    </source>
</reference>
<dbReference type="PANTHER" id="PTHR31351:SF4">
    <property type="entry name" value="AUXIN CANALIZATION PROTEIN (DUF828)"/>
    <property type="match status" value="1"/>
</dbReference>
<gene>
    <name evidence="4" type="ORF">F3Y22_tig00004779pilonHSYRG00187</name>
</gene>
<dbReference type="InterPro" id="IPR013666">
    <property type="entry name" value="PH_pln"/>
</dbReference>
<dbReference type="Pfam" id="PF05703">
    <property type="entry name" value="Auxin_canalis"/>
    <property type="match status" value="1"/>
</dbReference>
<accession>A0A6A3CI41</accession>
<dbReference type="EMBL" id="VEPZ02000279">
    <property type="protein sequence ID" value="KAE8728164.1"/>
    <property type="molecule type" value="Genomic_DNA"/>
</dbReference>
<evidence type="ECO:0000259" key="2">
    <source>
        <dbReference type="Pfam" id="PF05703"/>
    </source>
</evidence>
<keyword evidence="1" id="KW-0732">Signal</keyword>
<proteinExistence type="predicted"/>
<feature type="domain" description="Pleckstrin-like plant" evidence="3">
    <location>
        <begin position="347"/>
        <end position="377"/>
    </location>
</feature>
<evidence type="ECO:0000256" key="1">
    <source>
        <dbReference type="SAM" id="SignalP"/>
    </source>
</evidence>